<reference evidence="2 3" key="1">
    <citation type="submission" date="2018-09" db="EMBL/GenBank/DDBJ databases">
        <title>Genomic investigation of the strawberry pathogen Phytophthora fragariae indicates pathogenicity is determined by transcriptional variation in three key races.</title>
        <authorList>
            <person name="Adams T.M."/>
            <person name="Armitage A.D."/>
            <person name="Sobczyk M.K."/>
            <person name="Bates H.J."/>
            <person name="Dunwell J.M."/>
            <person name="Nellist C.F."/>
            <person name="Harrison R.J."/>
        </authorList>
    </citation>
    <scope>NUCLEOTIDE SEQUENCE [LARGE SCALE GENOMIC DNA]</scope>
    <source>
        <strain evidence="2 3">SCRP324</strain>
    </source>
</reference>
<dbReference type="OrthoDB" id="10366550at2759"/>
<feature type="region of interest" description="Disordered" evidence="1">
    <location>
        <begin position="129"/>
        <end position="208"/>
    </location>
</feature>
<dbReference type="AlphaFoldDB" id="A0A6A3J0B3"/>
<feature type="region of interest" description="Disordered" evidence="1">
    <location>
        <begin position="234"/>
        <end position="257"/>
    </location>
</feature>
<protein>
    <submittedName>
        <fullName evidence="2">Uncharacterized protein</fullName>
    </submittedName>
</protein>
<feature type="compositionally biased region" description="Polar residues" evidence="1">
    <location>
        <begin position="171"/>
        <end position="194"/>
    </location>
</feature>
<dbReference type="Proteomes" id="UP000435112">
    <property type="component" value="Unassembled WGS sequence"/>
</dbReference>
<sequence>MSSAASRVHKIIVCKETRYLNNTPIAFKFIVSFNNNRIVGSTGQTNWFERSQKQKKAIKAANKTDARNADMDICIFNALKSVLGGDDSVEPSVLMSSTPIFERDDISPSLQQLYLSVPDEATTTAATEIVQDTDNIQTSENIQDTESSSFVREIPSSPESLPDMDAHESLPANTSGGDATETSQTAAENGTSITGKKKRKQISQPSNDQRFLMNLVQVQSDAMIRKLDEIQEERRAARRQRVKERQENRDFQERERERDRELLWELFGRRD</sequence>
<name>A0A6A3J0B3_9STRA</name>
<gene>
    <name evidence="2" type="ORF">PR002_g22592</name>
</gene>
<accession>A0A6A3J0B3</accession>
<comment type="caution">
    <text evidence="2">The sequence shown here is derived from an EMBL/GenBank/DDBJ whole genome shotgun (WGS) entry which is preliminary data.</text>
</comment>
<dbReference type="EMBL" id="QXFU01002445">
    <property type="protein sequence ID" value="KAE8985614.1"/>
    <property type="molecule type" value="Genomic_DNA"/>
</dbReference>
<proteinExistence type="predicted"/>
<organism evidence="2 3">
    <name type="scientific">Phytophthora rubi</name>
    <dbReference type="NCBI Taxonomy" id="129364"/>
    <lineage>
        <taxon>Eukaryota</taxon>
        <taxon>Sar</taxon>
        <taxon>Stramenopiles</taxon>
        <taxon>Oomycota</taxon>
        <taxon>Peronosporomycetes</taxon>
        <taxon>Peronosporales</taxon>
        <taxon>Peronosporaceae</taxon>
        <taxon>Phytophthora</taxon>
    </lineage>
</organism>
<feature type="compositionally biased region" description="Basic and acidic residues" evidence="1">
    <location>
        <begin position="243"/>
        <end position="257"/>
    </location>
</feature>
<evidence type="ECO:0000256" key="1">
    <source>
        <dbReference type="SAM" id="MobiDB-lite"/>
    </source>
</evidence>
<evidence type="ECO:0000313" key="2">
    <source>
        <dbReference type="EMBL" id="KAE8985614.1"/>
    </source>
</evidence>
<feature type="compositionally biased region" description="Polar residues" evidence="1">
    <location>
        <begin position="129"/>
        <end position="150"/>
    </location>
</feature>
<evidence type="ECO:0000313" key="3">
    <source>
        <dbReference type="Proteomes" id="UP000435112"/>
    </source>
</evidence>